<sequence length="235" mass="26464">MQAVDWDEVRERTIALYARRGTDAGGQSGLPPALSETQVRQAEEQFGVTFPDDYRQYLLRVSAGGRVRTLRFDGSRWGWDGARDADHAKLHVPFPDHDTALAASEDLCEKEPKREDHASAAAYQADHDAWQEAADAAEEARAYGAAFLCDDGCGFSTLLVTSGPMRGTMWFDGRATCDRLNPLLNDARRPASFAEWYLDWLAREEPLTTPEQRHAAHRSWQAGTDTPIWFRWFDS</sequence>
<dbReference type="InterPro" id="IPR018958">
    <property type="entry name" value="Knr4/Smi1-like_dom"/>
</dbReference>
<protein>
    <submittedName>
        <fullName evidence="2">SMI1/KNR4 family protein</fullName>
    </submittedName>
</protein>
<accession>A0A3Q9FYJ4</accession>
<dbReference type="RefSeq" id="WP_126917414.1">
    <property type="nucleotide sequence ID" value="NZ_CP034587.1"/>
</dbReference>
<gene>
    <name evidence="2" type="ORF">EKH77_30270</name>
</gene>
<dbReference type="AlphaFoldDB" id="A0A3Q9FYJ4"/>
<dbReference type="Proteomes" id="UP000267900">
    <property type="component" value="Chromosome"/>
</dbReference>
<reference evidence="2 3" key="1">
    <citation type="submission" date="2018-12" db="EMBL/GenBank/DDBJ databases">
        <title>The whole draft genome of Streptomyce luteoverticillatus CGMCC 15060.</title>
        <authorList>
            <person name="Feng Z."/>
            <person name="Chen G."/>
            <person name="Zhang J."/>
            <person name="Zhu H."/>
            <person name="Yu X."/>
            <person name="Zhang W."/>
            <person name="Zhang X."/>
        </authorList>
    </citation>
    <scope>NUCLEOTIDE SEQUENCE [LARGE SCALE GENOMIC DNA]</scope>
    <source>
        <strain evidence="2 3">CGMCC 15060</strain>
    </source>
</reference>
<dbReference type="Pfam" id="PF09346">
    <property type="entry name" value="SMI1_KNR4"/>
    <property type="match status" value="1"/>
</dbReference>
<dbReference type="OrthoDB" id="1190024at2"/>
<evidence type="ECO:0000259" key="1">
    <source>
        <dbReference type="SMART" id="SM00860"/>
    </source>
</evidence>
<dbReference type="EMBL" id="CP034587">
    <property type="protein sequence ID" value="AZQ74912.1"/>
    <property type="molecule type" value="Genomic_DNA"/>
</dbReference>
<keyword evidence="3" id="KW-1185">Reference proteome</keyword>
<feature type="domain" description="Knr4/Smi1-like" evidence="1">
    <location>
        <begin position="33"/>
        <end position="199"/>
    </location>
</feature>
<evidence type="ECO:0000313" key="2">
    <source>
        <dbReference type="EMBL" id="AZQ74912.1"/>
    </source>
</evidence>
<organism evidence="2 3">
    <name type="scientific">Streptomyces luteoverticillatus</name>
    <name type="common">Streptoverticillium luteoverticillatus</name>
    <dbReference type="NCBI Taxonomy" id="66425"/>
    <lineage>
        <taxon>Bacteria</taxon>
        <taxon>Bacillati</taxon>
        <taxon>Actinomycetota</taxon>
        <taxon>Actinomycetes</taxon>
        <taxon>Kitasatosporales</taxon>
        <taxon>Streptomycetaceae</taxon>
        <taxon>Streptomyces</taxon>
    </lineage>
</organism>
<dbReference type="SMART" id="SM00860">
    <property type="entry name" value="SMI1_KNR4"/>
    <property type="match status" value="1"/>
</dbReference>
<evidence type="ECO:0000313" key="3">
    <source>
        <dbReference type="Proteomes" id="UP000267900"/>
    </source>
</evidence>
<proteinExistence type="predicted"/>
<dbReference type="SUPFAM" id="SSF160631">
    <property type="entry name" value="SMI1/KNR4-like"/>
    <property type="match status" value="1"/>
</dbReference>
<dbReference type="InterPro" id="IPR037883">
    <property type="entry name" value="Knr4/Smi1-like_sf"/>
</dbReference>
<name>A0A3Q9FYJ4_STRLT</name>
<dbReference type="Gene3D" id="3.40.1580.10">
    <property type="entry name" value="SMI1/KNR4-like"/>
    <property type="match status" value="1"/>
</dbReference>